<proteinExistence type="predicted"/>
<dbReference type="AlphaFoldDB" id="A0A097R192"/>
<dbReference type="OrthoDB" id="9795306at2"/>
<dbReference type="InterPro" id="IPR004360">
    <property type="entry name" value="Glyas_Fos-R_dOase_dom"/>
</dbReference>
<feature type="domain" description="VOC" evidence="1">
    <location>
        <begin position="21"/>
        <end position="147"/>
    </location>
</feature>
<dbReference type="Gene3D" id="3.10.180.10">
    <property type="entry name" value="2,3-Dihydroxybiphenyl 1,2-Dioxygenase, domain 1"/>
    <property type="match status" value="1"/>
</dbReference>
<dbReference type="PATRIC" id="fig|1453496.5.peg.1774"/>
<dbReference type="Pfam" id="PF00903">
    <property type="entry name" value="Glyoxalase"/>
    <property type="match status" value="1"/>
</dbReference>
<dbReference type="RefSeq" id="WP_025801663.1">
    <property type="nucleotide sequence ID" value="NZ_CP009706.1"/>
</dbReference>
<dbReference type="Proteomes" id="UP000029986">
    <property type="component" value="Chromosome"/>
</dbReference>
<dbReference type="InterPro" id="IPR029068">
    <property type="entry name" value="Glyas_Bleomycin-R_OHBP_Dase"/>
</dbReference>
<protein>
    <submittedName>
        <fullName evidence="2">Glyoxalase</fullName>
    </submittedName>
</protein>
<gene>
    <name evidence="2" type="ORF">AT03_08875</name>
</gene>
<name>A0A097R192_HAFAL</name>
<sequence>MDKLTWFNNVEDRTHPWEGMGLTWLTTALNVPNVSAAVDFYTNSMGMVAIAELEDDNGEMLFARIRYRGTNFTINKEGWDSDLSSPQTSGSPTPFIFYMYVDDTVALVEAMKQAGASLLSKPTEMFWGDLKARVKDPFGFIWDIAQKI</sequence>
<dbReference type="SUPFAM" id="SSF54593">
    <property type="entry name" value="Glyoxalase/Bleomycin resistance protein/Dihydroxybiphenyl dioxygenase"/>
    <property type="match status" value="1"/>
</dbReference>
<dbReference type="EMBL" id="CP009706">
    <property type="protein sequence ID" value="AIU72491.1"/>
    <property type="molecule type" value="Genomic_DNA"/>
</dbReference>
<evidence type="ECO:0000259" key="1">
    <source>
        <dbReference type="PROSITE" id="PS51819"/>
    </source>
</evidence>
<dbReference type="PROSITE" id="PS51819">
    <property type="entry name" value="VOC"/>
    <property type="match status" value="1"/>
</dbReference>
<evidence type="ECO:0000313" key="3">
    <source>
        <dbReference type="Proteomes" id="UP000029986"/>
    </source>
</evidence>
<keyword evidence="3" id="KW-1185">Reference proteome</keyword>
<dbReference type="InterPro" id="IPR037523">
    <property type="entry name" value="VOC_core"/>
</dbReference>
<accession>A0A097R192</accession>
<reference evidence="2 3" key="1">
    <citation type="journal article" date="2014" name="Gut Pathog.">
        <title>Gene clusters of Hafnia alvei strain FB1 important in survival and pathogenesis: a draft genome perspective.</title>
        <authorList>
            <person name="Tan J.Y."/>
            <person name="Yin W.F."/>
            <person name="Chan K.G."/>
        </authorList>
    </citation>
    <scope>NUCLEOTIDE SEQUENCE [LARGE SCALE GENOMIC DNA]</scope>
    <source>
        <strain evidence="2 3">FB1</strain>
    </source>
</reference>
<dbReference type="eggNOG" id="COG2764">
    <property type="taxonomic scope" value="Bacteria"/>
</dbReference>
<dbReference type="PANTHER" id="PTHR34109">
    <property type="entry name" value="BNAUNNG04460D PROTEIN-RELATED"/>
    <property type="match status" value="1"/>
</dbReference>
<evidence type="ECO:0000313" key="2">
    <source>
        <dbReference type="EMBL" id="AIU72491.1"/>
    </source>
</evidence>
<dbReference type="KEGG" id="hav:AT03_08875"/>
<dbReference type="PANTHER" id="PTHR34109:SF1">
    <property type="entry name" value="VOC DOMAIN-CONTAINING PROTEIN"/>
    <property type="match status" value="1"/>
</dbReference>
<dbReference type="HOGENOM" id="CLU_046006_11_2_6"/>
<organism evidence="2 3">
    <name type="scientific">Hafnia alvei FB1</name>
    <dbReference type="NCBI Taxonomy" id="1453496"/>
    <lineage>
        <taxon>Bacteria</taxon>
        <taxon>Pseudomonadati</taxon>
        <taxon>Pseudomonadota</taxon>
        <taxon>Gammaproteobacteria</taxon>
        <taxon>Enterobacterales</taxon>
        <taxon>Hafniaceae</taxon>
        <taxon>Hafnia</taxon>
    </lineage>
</organism>